<keyword evidence="3" id="KW-0964">Secreted</keyword>
<dbReference type="Proteomes" id="UP000694910">
    <property type="component" value="Unplaced"/>
</dbReference>
<gene>
    <name evidence="8" type="primary">LOC101389960</name>
</gene>
<sequence length="179" mass="19652">MKTLFLTIGLSLFAVLQAQDPLALGEETPDVSGKWYLKAVTTDQEIPAKKLELVTPMTLTALEGGNLEVKTSILVSGQCREMKLVLEKTNTRPVSPGASTAEEGKHVVYILLSHVKDHYILSCEGELQGKQIRMAKLVGRDPEYNQGALEDFKTFARDQGFNLKIFTLTPHETCSAGSD</sequence>
<keyword evidence="7" id="KW-1185">Reference proteome</keyword>
<dbReference type="InterPro" id="IPR002450">
    <property type="entry name" value="von_Ebner_gland"/>
</dbReference>
<dbReference type="RefSeq" id="XP_014637882.1">
    <property type="nucleotide sequence ID" value="XM_014782396.1"/>
</dbReference>
<evidence type="ECO:0000313" key="7">
    <source>
        <dbReference type="Proteomes" id="UP000694910"/>
    </source>
</evidence>
<proteinExistence type="inferred from homology"/>
<keyword evidence="4 5" id="KW-0732">Signal</keyword>
<dbReference type="GeneID" id="101389960"/>
<dbReference type="InterPro" id="IPR002345">
    <property type="entry name" value="Lipocalin"/>
</dbReference>
<comment type="similarity">
    <text evidence="2">Belongs to the calycin superfamily. Lipocalin family.</text>
</comment>
<dbReference type="InterPro" id="IPR012674">
    <property type="entry name" value="Calycin"/>
</dbReference>
<dbReference type="PANTHER" id="PTHR11430:SF124">
    <property type="entry name" value="LIPOCALIN 1-LIKE PROTEIN 1-RELATED"/>
    <property type="match status" value="1"/>
</dbReference>
<dbReference type="PANTHER" id="PTHR11430">
    <property type="entry name" value="LIPOCALIN"/>
    <property type="match status" value="1"/>
</dbReference>
<dbReference type="PRINTS" id="PR01175">
    <property type="entry name" value="VNEBNERGLAND"/>
</dbReference>
<protein>
    <submittedName>
        <fullName evidence="8">Lipocalin-1</fullName>
    </submittedName>
</protein>
<name>A0ABM1CEA1_CERSS</name>
<evidence type="ECO:0000259" key="6">
    <source>
        <dbReference type="Pfam" id="PF00061"/>
    </source>
</evidence>
<dbReference type="SUPFAM" id="SSF50814">
    <property type="entry name" value="Lipocalins"/>
    <property type="match status" value="1"/>
</dbReference>
<evidence type="ECO:0000256" key="3">
    <source>
        <dbReference type="ARBA" id="ARBA00022525"/>
    </source>
</evidence>
<dbReference type="Pfam" id="PF00061">
    <property type="entry name" value="Lipocalin"/>
    <property type="match status" value="1"/>
</dbReference>
<dbReference type="Gene3D" id="2.40.128.20">
    <property type="match status" value="1"/>
</dbReference>
<evidence type="ECO:0000313" key="8">
    <source>
        <dbReference type="RefSeq" id="XP_014637882.1"/>
    </source>
</evidence>
<comment type="subcellular location">
    <subcellularLocation>
        <location evidence="1">Secreted</location>
    </subcellularLocation>
</comment>
<evidence type="ECO:0000256" key="5">
    <source>
        <dbReference type="SAM" id="SignalP"/>
    </source>
</evidence>
<dbReference type="CDD" id="cd19414">
    <property type="entry name" value="lipocalin_1_3_4_13-like"/>
    <property type="match status" value="1"/>
</dbReference>
<feature type="chain" id="PRO_5047434085" evidence="5">
    <location>
        <begin position="19"/>
        <end position="179"/>
    </location>
</feature>
<reference evidence="8" key="1">
    <citation type="submission" date="2025-08" db="UniProtKB">
        <authorList>
            <consortium name="RefSeq"/>
        </authorList>
    </citation>
    <scope>IDENTIFICATION</scope>
</reference>
<evidence type="ECO:0000256" key="2">
    <source>
        <dbReference type="ARBA" id="ARBA00006889"/>
    </source>
</evidence>
<dbReference type="InterPro" id="IPR000566">
    <property type="entry name" value="Lipocln_cytosolic_FA-bd_dom"/>
</dbReference>
<accession>A0ABM1CEA1</accession>
<feature type="signal peptide" evidence="5">
    <location>
        <begin position="1"/>
        <end position="18"/>
    </location>
</feature>
<evidence type="ECO:0000256" key="4">
    <source>
        <dbReference type="ARBA" id="ARBA00022729"/>
    </source>
</evidence>
<organism evidence="7 8">
    <name type="scientific">Ceratotherium simum simum</name>
    <name type="common">Southern white rhinoceros</name>
    <dbReference type="NCBI Taxonomy" id="73337"/>
    <lineage>
        <taxon>Eukaryota</taxon>
        <taxon>Metazoa</taxon>
        <taxon>Chordata</taxon>
        <taxon>Craniata</taxon>
        <taxon>Vertebrata</taxon>
        <taxon>Euteleostomi</taxon>
        <taxon>Mammalia</taxon>
        <taxon>Eutheria</taxon>
        <taxon>Laurasiatheria</taxon>
        <taxon>Perissodactyla</taxon>
        <taxon>Rhinocerotidae</taxon>
        <taxon>Ceratotherium</taxon>
    </lineage>
</organism>
<feature type="domain" description="Lipocalin/cytosolic fatty-acid binding" evidence="6">
    <location>
        <begin position="32"/>
        <end position="167"/>
    </location>
</feature>
<evidence type="ECO:0000256" key="1">
    <source>
        <dbReference type="ARBA" id="ARBA00004613"/>
    </source>
</evidence>